<feature type="region of interest" description="Disordered" evidence="1">
    <location>
        <begin position="1075"/>
        <end position="1159"/>
    </location>
</feature>
<feature type="compositionally biased region" description="Basic and acidic residues" evidence="1">
    <location>
        <begin position="1087"/>
        <end position="1101"/>
    </location>
</feature>
<feature type="compositionally biased region" description="Polar residues" evidence="1">
    <location>
        <begin position="1"/>
        <end position="22"/>
    </location>
</feature>
<dbReference type="GO" id="GO:0003682">
    <property type="term" value="F:chromatin binding"/>
    <property type="evidence" value="ECO:0007669"/>
    <property type="project" value="TreeGrafter"/>
</dbReference>
<dbReference type="Gene3D" id="1.25.10.10">
    <property type="entry name" value="Leucine-rich Repeat Variant"/>
    <property type="match status" value="1"/>
</dbReference>
<dbReference type="Pfam" id="PF08514">
    <property type="entry name" value="STAG"/>
    <property type="match status" value="1"/>
</dbReference>
<name>A0A2J6T6M3_9HELO</name>
<dbReference type="InterPro" id="IPR020839">
    <property type="entry name" value="SCD"/>
</dbReference>
<dbReference type="AlphaFoldDB" id="A0A2J6T6M3"/>
<dbReference type="InterPro" id="IPR011989">
    <property type="entry name" value="ARM-like"/>
</dbReference>
<dbReference type="GO" id="GO:0008278">
    <property type="term" value="C:cohesin complex"/>
    <property type="evidence" value="ECO:0007669"/>
    <property type="project" value="TreeGrafter"/>
</dbReference>
<dbReference type="SUPFAM" id="SSF48371">
    <property type="entry name" value="ARM repeat"/>
    <property type="match status" value="2"/>
</dbReference>
<gene>
    <name evidence="3" type="ORF">K444DRAFT_590442</name>
</gene>
<dbReference type="GeneID" id="36586226"/>
<dbReference type="PANTHER" id="PTHR11199">
    <property type="entry name" value="STROMAL ANTIGEN"/>
    <property type="match status" value="1"/>
</dbReference>
<evidence type="ECO:0000313" key="4">
    <source>
        <dbReference type="Proteomes" id="UP000235371"/>
    </source>
</evidence>
<dbReference type="PROSITE" id="PS51425">
    <property type="entry name" value="SCD"/>
    <property type="match status" value="1"/>
</dbReference>
<accession>A0A2J6T6M3</accession>
<feature type="compositionally biased region" description="Acidic residues" evidence="1">
    <location>
        <begin position="985"/>
        <end position="1007"/>
    </location>
</feature>
<reference evidence="3 4" key="1">
    <citation type="submission" date="2016-04" db="EMBL/GenBank/DDBJ databases">
        <title>A degradative enzymes factory behind the ericoid mycorrhizal symbiosis.</title>
        <authorList>
            <consortium name="DOE Joint Genome Institute"/>
            <person name="Martino E."/>
            <person name="Morin E."/>
            <person name="Grelet G."/>
            <person name="Kuo A."/>
            <person name="Kohler A."/>
            <person name="Daghino S."/>
            <person name="Barry K."/>
            <person name="Choi C."/>
            <person name="Cichocki N."/>
            <person name="Clum A."/>
            <person name="Copeland A."/>
            <person name="Hainaut M."/>
            <person name="Haridas S."/>
            <person name="Labutti K."/>
            <person name="Lindquist E."/>
            <person name="Lipzen A."/>
            <person name="Khouja H.-R."/>
            <person name="Murat C."/>
            <person name="Ohm R."/>
            <person name="Olson A."/>
            <person name="Spatafora J."/>
            <person name="Veneault-Fourrey C."/>
            <person name="Henrissat B."/>
            <person name="Grigoriev I."/>
            <person name="Martin F."/>
            <person name="Perotto S."/>
        </authorList>
    </citation>
    <scope>NUCLEOTIDE SEQUENCE [LARGE SCALE GENOMIC DNA]</scope>
    <source>
        <strain evidence="3 4">E</strain>
    </source>
</reference>
<dbReference type="EMBL" id="KZ613817">
    <property type="protein sequence ID" value="PMD58603.1"/>
    <property type="molecule type" value="Genomic_DNA"/>
</dbReference>
<dbReference type="PANTHER" id="PTHR11199:SF0">
    <property type="entry name" value="LD34181P-RELATED"/>
    <property type="match status" value="1"/>
</dbReference>
<feature type="compositionally biased region" description="Acidic residues" evidence="1">
    <location>
        <begin position="61"/>
        <end position="88"/>
    </location>
</feature>
<sequence>MTTRRTPLMDISNNDVTSTPVATGSRRKSGRAVKVPEKFVPDAPSSQQGSASAKRKRGGEDAENDASDVDEEEEESDATVESAAEEEVREIRRKAKTTKKPAAKKPKVNGAATHGEAPAVKLPARPKKAKKVAIADKSAEGLYADVYTSGELAEDVAGRWLVRYEDNGQEALTEFMNFIFKSAGCSAHVTVDDINDPDNAESRISDMQDELQAQQVTDYPLISKTKSGHAFRTALIDFIDGLIRAMHTKGVLYTEEPLMENIHVWLSSMTDSSSRPFRHTATLVALVMTSTMSKIASAEIDASAKVQRQLEGEKKNKRPNKARLADFQQKVDTNEKRKDYIEAQLKDFFDTVYVHRYRDIDPKIRIECVEALGYWILTLPSVFFEGQYLRYMGWMLSDTHAGMRQEVVKQLSKIMKNPSNHGQMRHFIERFRPRLVEMATRDSEPGVRAAAVELMDYIRQAGMLEPDDIDVIGKLIFDSEPRVRKALVGFFAENIKDLYDNRIEELGGEEVLEDILTVEDEEDFSTPRAAWIRYKSLAESLLSYDNEDQEEMPSQIEAADYLNVAGTESRFTHAAQALYDKVPDLKDWETLAGYLLYDHSAPLTGNETERALKDTVKPTENEELILLEILNAVVKVALTHAHHSESSKKTKAEIQEAKENAARRLAGLIPSLLKKYGADPKTATVVLRLEHVLNLSIFEELRQDSTVYAKLLDEISAQFNGHADKGVLNEAGAALLHARGYEELEEVTESRMQSLWDDTTSALRKINKAGEISVRGALRNKILTELSHNLARLEQLASISSPVDSLEADTGKGDPLPISILLDVIARGVFEDSNDETLDALEDEVVLSAIRSSMFYFMWKVKSLTDAVAVGDEIPDLDIDHLKELQDIFTTNLIAAFSSRSTLDPVRLIGAGVLLDLYTLFSTLRPSKKSKAKNGATANAEANGNPHLQSLVQEIGPEVQAELTSIFDALEKQFSKKSKKTLAEPSDDEAPQDLDSEPEDDEDEEITANEKQAETLRAEQQLCELAGKLILAILAQVIDISGELKGKLRHRLQRNRSRLGHNFKEVIAYLDDPKLKAKKSHKSKAQQVEDARKKAMKSRELVEEDEDEDDPFAEVEPEEGTAEDLRRRELLDEEPEGDEGAGEGPAGGGEDEDDDMLGD</sequence>
<dbReference type="OrthoDB" id="498590at2759"/>
<dbReference type="Pfam" id="PF24571">
    <property type="entry name" value="HEAT_SCC3-SA"/>
    <property type="match status" value="1"/>
</dbReference>
<dbReference type="GO" id="GO:0005634">
    <property type="term" value="C:nucleus"/>
    <property type="evidence" value="ECO:0007669"/>
    <property type="project" value="TreeGrafter"/>
</dbReference>
<evidence type="ECO:0000313" key="3">
    <source>
        <dbReference type="EMBL" id="PMD58603.1"/>
    </source>
</evidence>
<dbReference type="InterPro" id="IPR016024">
    <property type="entry name" value="ARM-type_fold"/>
</dbReference>
<dbReference type="STRING" id="1095630.A0A2J6T6M3"/>
<evidence type="ECO:0000259" key="2">
    <source>
        <dbReference type="PROSITE" id="PS51425"/>
    </source>
</evidence>
<feature type="region of interest" description="Disordered" evidence="1">
    <location>
        <begin position="978"/>
        <end position="1007"/>
    </location>
</feature>
<dbReference type="InParanoid" id="A0A2J6T6M3"/>
<dbReference type="Proteomes" id="UP000235371">
    <property type="component" value="Unassembled WGS sequence"/>
</dbReference>
<evidence type="ECO:0000256" key="1">
    <source>
        <dbReference type="SAM" id="MobiDB-lite"/>
    </source>
</evidence>
<protein>
    <submittedName>
        <fullName evidence="3">STAG-domain-containing protein</fullName>
    </submittedName>
</protein>
<dbReference type="RefSeq" id="XP_024735507.1">
    <property type="nucleotide sequence ID" value="XM_024878149.1"/>
</dbReference>
<feature type="compositionally biased region" description="Basic residues" evidence="1">
    <location>
        <begin position="91"/>
        <end position="107"/>
    </location>
</feature>
<feature type="compositionally biased region" description="Acidic residues" evidence="1">
    <location>
        <begin position="1102"/>
        <end position="1122"/>
    </location>
</feature>
<feature type="region of interest" description="Disordered" evidence="1">
    <location>
        <begin position="1"/>
        <end position="116"/>
    </location>
</feature>
<dbReference type="InterPro" id="IPR039662">
    <property type="entry name" value="Cohesin_Scc3/SA"/>
</dbReference>
<feature type="compositionally biased region" description="Acidic residues" evidence="1">
    <location>
        <begin position="1131"/>
        <end position="1141"/>
    </location>
</feature>
<dbReference type="GO" id="GO:0000785">
    <property type="term" value="C:chromatin"/>
    <property type="evidence" value="ECO:0007669"/>
    <property type="project" value="TreeGrafter"/>
</dbReference>
<dbReference type="InterPro" id="IPR013721">
    <property type="entry name" value="STAG"/>
</dbReference>
<organism evidence="3 4">
    <name type="scientific">Hyaloscypha bicolor E</name>
    <dbReference type="NCBI Taxonomy" id="1095630"/>
    <lineage>
        <taxon>Eukaryota</taxon>
        <taxon>Fungi</taxon>
        <taxon>Dikarya</taxon>
        <taxon>Ascomycota</taxon>
        <taxon>Pezizomycotina</taxon>
        <taxon>Leotiomycetes</taxon>
        <taxon>Helotiales</taxon>
        <taxon>Hyaloscyphaceae</taxon>
        <taxon>Hyaloscypha</taxon>
        <taxon>Hyaloscypha bicolor</taxon>
    </lineage>
</organism>
<dbReference type="GO" id="GO:0007062">
    <property type="term" value="P:sister chromatid cohesion"/>
    <property type="evidence" value="ECO:0007669"/>
    <property type="project" value="UniProtKB-ARBA"/>
</dbReference>
<feature type="compositionally biased region" description="Acidic residues" evidence="1">
    <location>
        <begin position="1149"/>
        <end position="1159"/>
    </location>
</feature>
<dbReference type="InterPro" id="IPR056396">
    <property type="entry name" value="HEAT_SCC3-SA"/>
</dbReference>
<feature type="domain" description="SCD" evidence="2">
    <location>
        <begin position="353"/>
        <end position="438"/>
    </location>
</feature>
<dbReference type="Pfam" id="PF21581">
    <property type="entry name" value="SCD"/>
    <property type="match status" value="1"/>
</dbReference>
<proteinExistence type="predicted"/>
<keyword evidence="4" id="KW-1185">Reference proteome</keyword>